<organism evidence="2 3">
    <name type="scientific">Coniella lustricola</name>
    <dbReference type="NCBI Taxonomy" id="2025994"/>
    <lineage>
        <taxon>Eukaryota</taxon>
        <taxon>Fungi</taxon>
        <taxon>Dikarya</taxon>
        <taxon>Ascomycota</taxon>
        <taxon>Pezizomycotina</taxon>
        <taxon>Sordariomycetes</taxon>
        <taxon>Sordariomycetidae</taxon>
        <taxon>Diaporthales</taxon>
        <taxon>Schizoparmaceae</taxon>
        <taxon>Coniella</taxon>
    </lineage>
</organism>
<dbReference type="STRING" id="2025994.A0A2T3AJ69"/>
<feature type="chain" id="PRO_5015437175" description="EF-hand domain-containing protein" evidence="1">
    <location>
        <begin position="27"/>
        <end position="197"/>
    </location>
</feature>
<feature type="signal peptide" evidence="1">
    <location>
        <begin position="1"/>
        <end position="26"/>
    </location>
</feature>
<reference evidence="2 3" key="1">
    <citation type="journal article" date="2018" name="Mycol. Prog.">
        <title>Coniella lustricola, a new species from submerged detritus.</title>
        <authorList>
            <person name="Raudabaugh D.B."/>
            <person name="Iturriaga T."/>
            <person name="Carver A."/>
            <person name="Mondo S."/>
            <person name="Pangilinan J."/>
            <person name="Lipzen A."/>
            <person name="He G."/>
            <person name="Amirebrahimi M."/>
            <person name="Grigoriev I.V."/>
            <person name="Miller A.N."/>
        </authorList>
    </citation>
    <scope>NUCLEOTIDE SEQUENCE [LARGE SCALE GENOMIC DNA]</scope>
    <source>
        <strain evidence="2 3">B22-T-1</strain>
    </source>
</reference>
<proteinExistence type="predicted"/>
<dbReference type="AlphaFoldDB" id="A0A2T3AJ69"/>
<name>A0A2T3AJ69_9PEZI</name>
<evidence type="ECO:0000256" key="1">
    <source>
        <dbReference type="SAM" id="SignalP"/>
    </source>
</evidence>
<keyword evidence="1" id="KW-0732">Signal</keyword>
<dbReference type="EMBL" id="KZ678383">
    <property type="protein sequence ID" value="PSS00603.1"/>
    <property type="molecule type" value="Genomic_DNA"/>
</dbReference>
<sequence length="197" mass="20787">MLFSHSLISSLFLLATSSLAPPPAWPESTTNNATVHLEQQIIRATGSLDGTLFCGNFATGSKATAAGLLTDLDAGANGKISHSEFVNSAGACQRVTCWDTTGVYVCNDESQSLTISGNQVYTAANSVYKLCCRVDYSGLTYNPGISGQKFIKTGEYNYNVIISYGDCNHPVNVRPSQEGGYGVNAGCVGGDINVYES</sequence>
<dbReference type="OrthoDB" id="5272418at2759"/>
<gene>
    <name evidence="2" type="ORF">BD289DRAFT_479478</name>
</gene>
<accession>A0A2T3AJ69</accession>
<protein>
    <recommendedName>
        <fullName evidence="4">EF-hand domain-containing protein</fullName>
    </recommendedName>
</protein>
<dbReference type="Proteomes" id="UP000241462">
    <property type="component" value="Unassembled WGS sequence"/>
</dbReference>
<evidence type="ECO:0000313" key="2">
    <source>
        <dbReference type="EMBL" id="PSS00603.1"/>
    </source>
</evidence>
<keyword evidence="3" id="KW-1185">Reference proteome</keyword>
<dbReference type="InParanoid" id="A0A2T3AJ69"/>
<evidence type="ECO:0008006" key="4">
    <source>
        <dbReference type="Google" id="ProtNLM"/>
    </source>
</evidence>
<evidence type="ECO:0000313" key="3">
    <source>
        <dbReference type="Proteomes" id="UP000241462"/>
    </source>
</evidence>